<evidence type="ECO:0000313" key="8">
    <source>
        <dbReference type="EMBL" id="PPC74748.1"/>
    </source>
</evidence>
<dbReference type="OrthoDB" id="4167046at2"/>
<protein>
    <submittedName>
        <fullName evidence="8">EamA family transporter</fullName>
    </submittedName>
</protein>
<comment type="similarity">
    <text evidence="2">Belongs to the EamA transporter family.</text>
</comment>
<dbReference type="AlphaFoldDB" id="A0A2S5KIZ0"/>
<evidence type="ECO:0000256" key="1">
    <source>
        <dbReference type="ARBA" id="ARBA00004141"/>
    </source>
</evidence>
<organism evidence="8 9">
    <name type="scientific">Proteobacteria bacterium 228</name>
    <dbReference type="NCBI Taxonomy" id="2083153"/>
    <lineage>
        <taxon>Bacteria</taxon>
        <taxon>Pseudomonadati</taxon>
        <taxon>Pseudomonadota</taxon>
    </lineage>
</organism>
<keyword evidence="3 6" id="KW-0812">Transmembrane</keyword>
<feature type="transmembrane region" description="Helical" evidence="6">
    <location>
        <begin position="129"/>
        <end position="152"/>
    </location>
</feature>
<evidence type="ECO:0000256" key="6">
    <source>
        <dbReference type="SAM" id="Phobius"/>
    </source>
</evidence>
<proteinExistence type="inferred from homology"/>
<dbReference type="Proteomes" id="UP000238196">
    <property type="component" value="Unassembled WGS sequence"/>
</dbReference>
<feature type="transmembrane region" description="Helical" evidence="6">
    <location>
        <begin position="273"/>
        <end position="291"/>
    </location>
</feature>
<accession>A0A2S5KIZ0</accession>
<evidence type="ECO:0000259" key="7">
    <source>
        <dbReference type="Pfam" id="PF00892"/>
    </source>
</evidence>
<dbReference type="Pfam" id="PF00892">
    <property type="entry name" value="EamA"/>
    <property type="match status" value="2"/>
</dbReference>
<feature type="transmembrane region" description="Helical" evidence="6">
    <location>
        <begin position="216"/>
        <end position="237"/>
    </location>
</feature>
<comment type="subcellular location">
    <subcellularLocation>
        <location evidence="1">Membrane</location>
        <topology evidence="1">Multi-pass membrane protein</topology>
    </subcellularLocation>
</comment>
<evidence type="ECO:0000256" key="4">
    <source>
        <dbReference type="ARBA" id="ARBA00022989"/>
    </source>
</evidence>
<keyword evidence="4 6" id="KW-1133">Transmembrane helix</keyword>
<dbReference type="SUPFAM" id="SSF103481">
    <property type="entry name" value="Multidrug resistance efflux transporter EmrE"/>
    <property type="match status" value="2"/>
</dbReference>
<dbReference type="PANTHER" id="PTHR32322">
    <property type="entry name" value="INNER MEMBRANE TRANSPORTER"/>
    <property type="match status" value="1"/>
</dbReference>
<dbReference type="GO" id="GO:0016020">
    <property type="term" value="C:membrane"/>
    <property type="evidence" value="ECO:0007669"/>
    <property type="project" value="UniProtKB-SubCell"/>
</dbReference>
<feature type="domain" description="EamA" evidence="7">
    <location>
        <begin position="6"/>
        <end position="140"/>
    </location>
</feature>
<name>A0A2S5KIZ0_9PROT</name>
<feature type="transmembrane region" description="Helical" evidence="6">
    <location>
        <begin position="69"/>
        <end position="90"/>
    </location>
</feature>
<evidence type="ECO:0000256" key="2">
    <source>
        <dbReference type="ARBA" id="ARBA00007362"/>
    </source>
</evidence>
<dbReference type="InterPro" id="IPR050638">
    <property type="entry name" value="AA-Vitamin_Transporters"/>
</dbReference>
<dbReference type="InterPro" id="IPR000620">
    <property type="entry name" value="EamA_dom"/>
</dbReference>
<evidence type="ECO:0000256" key="3">
    <source>
        <dbReference type="ARBA" id="ARBA00022692"/>
    </source>
</evidence>
<keyword evidence="5 6" id="KW-0472">Membrane</keyword>
<sequence length="293" mass="31517">MNRTWWAALGLAATTFLWAANAVVSRGLVGHMPPISLAFWRWTLAGAILIPLTWQSIRSHWPLIRPQLPWLALLAVLSVGAYNSILYMAVQKTTAINTALMNTLIPMTTMLAAWLMLGARPTGRQTGGMLLGFVGMIVIVSKANWQVLASLAFNHGDLLMLVAVGCWALYSVLLKKRHLGIPPVTLLAVVVMLGVPMILPFYVWEWSQQGGFAVDLTNLAAIGFTGVFASIVAYLLWNHGVGILGPSAASLFIFLMPVFGALLGVTLLGEALLPYHGIGGVLILAGLVLGVRK</sequence>
<feature type="transmembrane region" description="Helical" evidence="6">
    <location>
        <begin position="38"/>
        <end position="57"/>
    </location>
</feature>
<feature type="transmembrane region" description="Helical" evidence="6">
    <location>
        <begin position="158"/>
        <end position="174"/>
    </location>
</feature>
<feature type="transmembrane region" description="Helical" evidence="6">
    <location>
        <begin position="249"/>
        <end position="267"/>
    </location>
</feature>
<feature type="transmembrane region" description="Helical" evidence="6">
    <location>
        <begin position="186"/>
        <end position="204"/>
    </location>
</feature>
<dbReference type="PANTHER" id="PTHR32322:SF2">
    <property type="entry name" value="EAMA DOMAIN-CONTAINING PROTEIN"/>
    <property type="match status" value="1"/>
</dbReference>
<gene>
    <name evidence="8" type="ORF">C4K68_23755</name>
</gene>
<evidence type="ECO:0000256" key="5">
    <source>
        <dbReference type="ARBA" id="ARBA00023136"/>
    </source>
</evidence>
<dbReference type="InterPro" id="IPR037185">
    <property type="entry name" value="EmrE-like"/>
</dbReference>
<dbReference type="EMBL" id="PRLP01000127">
    <property type="protein sequence ID" value="PPC74748.1"/>
    <property type="molecule type" value="Genomic_DNA"/>
</dbReference>
<feature type="domain" description="EamA" evidence="7">
    <location>
        <begin position="156"/>
        <end position="289"/>
    </location>
</feature>
<comment type="caution">
    <text evidence="8">The sequence shown here is derived from an EMBL/GenBank/DDBJ whole genome shotgun (WGS) entry which is preliminary data.</text>
</comment>
<evidence type="ECO:0000313" key="9">
    <source>
        <dbReference type="Proteomes" id="UP000238196"/>
    </source>
</evidence>
<feature type="transmembrane region" description="Helical" evidence="6">
    <location>
        <begin position="96"/>
        <end position="117"/>
    </location>
</feature>
<reference evidence="8 9" key="1">
    <citation type="submission" date="2018-02" db="EMBL/GenBank/DDBJ databases">
        <title>novel marine gammaproteobacteria from coastal saline agro ecosystem.</title>
        <authorList>
            <person name="Krishnan R."/>
            <person name="Ramesh Kumar N."/>
        </authorList>
    </citation>
    <scope>NUCLEOTIDE SEQUENCE [LARGE SCALE GENOMIC DNA]</scope>
    <source>
        <strain evidence="8 9">228</strain>
    </source>
</reference>